<sequence length="473" mass="52520">MCVQKPYMGVSDMDDFNGGQQPADPNVTTNTQQEDPGDGDDGGGLLRAKPRSRSQLRECFRRGVHQAMALNSGIKKVPIGNKIGLAPEGELGIVALALQRGIHHEHEHPKWTMPETSAFDFPQPSCEFELVHPELFSRVRKTCGIHPVRYVAALEVLEKSHKKPTVSVINSSDAAGKSASFFFLSPDQQFLAKSFEEADTAALRSILPEYVQHLDNEPSSLLPRYLGLYRLVMKVKDGKGGEKPDTIWIGVMPNLFAGIHVISLRYDLKGSTAGRTASEKERIKKRPVYKDNDWIRSGQRISLPSNAHRDEFLRLVRTDAKLLASHRLMDYSLLIGVHSKDEETSYHCAEANNVITVETEEHIFYVGIVDILTKYGSAKRAETLLSGTLRCRNVSCQPPNKYAQRFVHFITDSVDIHEGSKAFGMWDMKTGYRMGHNNAVQDAPQAGQGQGQGQGQTQSRPAAFDPPDDVISV</sequence>
<dbReference type="GO" id="GO:0005524">
    <property type="term" value="F:ATP binding"/>
    <property type="evidence" value="ECO:0007669"/>
    <property type="project" value="UniProtKB-UniRule"/>
</dbReference>
<dbReference type="CDD" id="cd00139">
    <property type="entry name" value="PIPKc"/>
    <property type="match status" value="1"/>
</dbReference>
<dbReference type="GO" id="GO:0046854">
    <property type="term" value="P:phosphatidylinositol phosphate biosynthetic process"/>
    <property type="evidence" value="ECO:0007669"/>
    <property type="project" value="TreeGrafter"/>
</dbReference>
<accession>A0A7S1A134</accession>
<keyword evidence="1" id="KW-0808">Transferase</keyword>
<evidence type="ECO:0000313" key="4">
    <source>
        <dbReference type="EMBL" id="CAD8839226.1"/>
    </source>
</evidence>
<dbReference type="PANTHER" id="PTHR23086:SF8">
    <property type="entry name" value="PHOSPHATIDYLINOSITOL 5-PHOSPHATE 4-KINASE, ISOFORM A"/>
    <property type="match status" value="1"/>
</dbReference>
<dbReference type="PROSITE" id="PS51455">
    <property type="entry name" value="PIPK"/>
    <property type="match status" value="1"/>
</dbReference>
<dbReference type="Gene3D" id="3.30.800.10">
    <property type="entry name" value="Phosphatidylinositol Phosphate Kinase II Beta"/>
    <property type="match status" value="1"/>
</dbReference>
<organism evidence="4">
    <name type="scientific">Noctiluca scintillans</name>
    <name type="common">Sea sparkle</name>
    <name type="synonym">Red tide dinoflagellate</name>
    <dbReference type="NCBI Taxonomy" id="2966"/>
    <lineage>
        <taxon>Eukaryota</taxon>
        <taxon>Sar</taxon>
        <taxon>Alveolata</taxon>
        <taxon>Dinophyceae</taxon>
        <taxon>Noctilucales</taxon>
        <taxon>Noctilucaceae</taxon>
        <taxon>Noctiluca</taxon>
    </lineage>
</organism>
<dbReference type="SMART" id="SM00330">
    <property type="entry name" value="PIPKc"/>
    <property type="match status" value="1"/>
</dbReference>
<dbReference type="InterPro" id="IPR027483">
    <property type="entry name" value="PInositol-4-P-4/5-kinase_C_sf"/>
</dbReference>
<protein>
    <recommendedName>
        <fullName evidence="3">PIPK domain-containing protein</fullName>
    </recommendedName>
</protein>
<dbReference type="Pfam" id="PF01504">
    <property type="entry name" value="PIP5K"/>
    <property type="match status" value="2"/>
</dbReference>
<dbReference type="AlphaFoldDB" id="A0A7S1A134"/>
<evidence type="ECO:0000256" key="1">
    <source>
        <dbReference type="PROSITE-ProRule" id="PRU00781"/>
    </source>
</evidence>
<dbReference type="InterPro" id="IPR002498">
    <property type="entry name" value="PInositol-4-P-4/5-kinase_core"/>
</dbReference>
<keyword evidence="1" id="KW-0418">Kinase</keyword>
<feature type="domain" description="PIPK" evidence="3">
    <location>
        <begin position="66"/>
        <end position="414"/>
    </location>
</feature>
<dbReference type="GO" id="GO:0005886">
    <property type="term" value="C:plasma membrane"/>
    <property type="evidence" value="ECO:0007669"/>
    <property type="project" value="TreeGrafter"/>
</dbReference>
<keyword evidence="1" id="KW-0067">ATP-binding</keyword>
<dbReference type="InterPro" id="IPR023610">
    <property type="entry name" value="PInositol-4/5-P-5/4-kinase"/>
</dbReference>
<name>A0A7S1A134_NOCSC</name>
<reference evidence="4" key="1">
    <citation type="submission" date="2021-01" db="EMBL/GenBank/DDBJ databases">
        <authorList>
            <person name="Corre E."/>
            <person name="Pelletier E."/>
            <person name="Niang G."/>
            <person name="Scheremetjew M."/>
            <person name="Finn R."/>
            <person name="Kale V."/>
            <person name="Holt S."/>
            <person name="Cochrane G."/>
            <person name="Meng A."/>
            <person name="Brown T."/>
            <person name="Cohen L."/>
        </authorList>
    </citation>
    <scope>NUCLEOTIDE SEQUENCE</scope>
</reference>
<dbReference type="Gene3D" id="3.30.810.10">
    <property type="entry name" value="2-Layer Sandwich"/>
    <property type="match status" value="1"/>
</dbReference>
<keyword evidence="1" id="KW-0547">Nucleotide-binding</keyword>
<dbReference type="GO" id="GO:0016308">
    <property type="term" value="F:1-phosphatidylinositol-4-phosphate 5-kinase activity"/>
    <property type="evidence" value="ECO:0007669"/>
    <property type="project" value="TreeGrafter"/>
</dbReference>
<dbReference type="EMBL" id="HBFQ01019386">
    <property type="protein sequence ID" value="CAD8839226.1"/>
    <property type="molecule type" value="Transcribed_RNA"/>
</dbReference>
<feature type="region of interest" description="Disordered" evidence="2">
    <location>
        <begin position="437"/>
        <end position="473"/>
    </location>
</feature>
<evidence type="ECO:0000259" key="3">
    <source>
        <dbReference type="PROSITE" id="PS51455"/>
    </source>
</evidence>
<proteinExistence type="predicted"/>
<dbReference type="PANTHER" id="PTHR23086">
    <property type="entry name" value="PHOSPHATIDYLINOSITOL-4-PHOSPHATE 5-KINASE"/>
    <property type="match status" value="1"/>
</dbReference>
<dbReference type="SUPFAM" id="SSF56104">
    <property type="entry name" value="SAICAR synthase-like"/>
    <property type="match status" value="1"/>
</dbReference>
<feature type="region of interest" description="Disordered" evidence="2">
    <location>
        <begin position="11"/>
        <end position="52"/>
    </location>
</feature>
<evidence type="ECO:0000256" key="2">
    <source>
        <dbReference type="SAM" id="MobiDB-lite"/>
    </source>
</evidence>
<dbReference type="InterPro" id="IPR027484">
    <property type="entry name" value="PInositol-4-P-5-kinase_N"/>
</dbReference>
<gene>
    <name evidence="4" type="ORF">NSCI0253_LOCUS13574</name>
</gene>